<dbReference type="CDD" id="cd01171">
    <property type="entry name" value="YXKO-related"/>
    <property type="match status" value="1"/>
</dbReference>
<evidence type="ECO:0000256" key="5">
    <source>
        <dbReference type="ARBA" id="ARBA00023239"/>
    </source>
</evidence>
<evidence type="ECO:0000313" key="8">
    <source>
        <dbReference type="EMBL" id="OGH60085.1"/>
    </source>
</evidence>
<comment type="caution">
    <text evidence="8">The sequence shown here is derived from an EMBL/GenBank/DDBJ whole genome shotgun (WGS) entry which is preliminary data.</text>
</comment>
<keyword evidence="3 6" id="KW-0521">NADP</keyword>
<dbReference type="PROSITE" id="PS01050">
    <property type="entry name" value="YJEF_C_2"/>
    <property type="match status" value="1"/>
</dbReference>
<evidence type="ECO:0000256" key="2">
    <source>
        <dbReference type="ARBA" id="ARBA00022840"/>
    </source>
</evidence>
<comment type="catalytic activity">
    <reaction evidence="6">
        <text>(6S)-NADPHX + ADP = AMP + phosphate + NADPH + H(+)</text>
        <dbReference type="Rhea" id="RHEA:32235"/>
        <dbReference type="ChEBI" id="CHEBI:15378"/>
        <dbReference type="ChEBI" id="CHEBI:43474"/>
        <dbReference type="ChEBI" id="CHEBI:57783"/>
        <dbReference type="ChEBI" id="CHEBI:64076"/>
        <dbReference type="ChEBI" id="CHEBI:456215"/>
        <dbReference type="ChEBI" id="CHEBI:456216"/>
        <dbReference type="EC" id="4.2.1.136"/>
    </reaction>
</comment>
<proteinExistence type="inferred from homology"/>
<comment type="function">
    <text evidence="6">Catalyzes the dehydration of the S-form of NAD(P)HX at the expense of ADP, which is converted to AMP. Together with NAD(P)HX epimerase, which catalyzes the epimerization of the S- and R-forms, the enzyme allows the repair of both epimers of NAD(P)HX, a damaged form of NAD(P)H that is a result of enzymatic or heat-dependent hydration.</text>
</comment>
<dbReference type="Gene3D" id="3.40.1190.20">
    <property type="match status" value="1"/>
</dbReference>
<feature type="domain" description="YjeF C-terminal" evidence="7">
    <location>
        <begin position="4"/>
        <end position="263"/>
    </location>
</feature>
<dbReference type="EC" id="4.2.1.136" evidence="6"/>
<accession>A0A1F6LL94</accession>
<feature type="binding site" evidence="6">
    <location>
        <position position="146"/>
    </location>
    <ligand>
        <name>(6S)-NADPHX</name>
        <dbReference type="ChEBI" id="CHEBI:64076"/>
    </ligand>
</feature>
<organism evidence="8 9">
    <name type="scientific">Candidatus Magasanikbacteria bacterium RIFCSPHIGHO2_01_FULL_33_34</name>
    <dbReference type="NCBI Taxonomy" id="1798671"/>
    <lineage>
        <taxon>Bacteria</taxon>
        <taxon>Candidatus Magasanikiibacteriota</taxon>
    </lineage>
</organism>
<reference evidence="8 9" key="1">
    <citation type="journal article" date="2016" name="Nat. Commun.">
        <title>Thousands of microbial genomes shed light on interconnected biogeochemical processes in an aquifer system.</title>
        <authorList>
            <person name="Anantharaman K."/>
            <person name="Brown C.T."/>
            <person name="Hug L.A."/>
            <person name="Sharon I."/>
            <person name="Castelle C.J."/>
            <person name="Probst A.J."/>
            <person name="Thomas B.C."/>
            <person name="Singh A."/>
            <person name="Wilkins M.J."/>
            <person name="Karaoz U."/>
            <person name="Brodie E.L."/>
            <person name="Williams K.H."/>
            <person name="Hubbard S.S."/>
            <person name="Banfield J.F."/>
        </authorList>
    </citation>
    <scope>NUCLEOTIDE SEQUENCE [LARGE SCALE GENOMIC DNA]</scope>
</reference>
<dbReference type="GO" id="GO:0005524">
    <property type="term" value="F:ATP binding"/>
    <property type="evidence" value="ECO:0007669"/>
    <property type="project" value="UniProtKB-KW"/>
</dbReference>
<dbReference type="Proteomes" id="UP000177067">
    <property type="component" value="Unassembled WGS sequence"/>
</dbReference>
<comment type="subunit">
    <text evidence="6">Homotetramer.</text>
</comment>
<dbReference type="SUPFAM" id="SSF53613">
    <property type="entry name" value="Ribokinase-like"/>
    <property type="match status" value="1"/>
</dbReference>
<evidence type="ECO:0000313" key="9">
    <source>
        <dbReference type="Proteomes" id="UP000177067"/>
    </source>
</evidence>
<dbReference type="InterPro" id="IPR000631">
    <property type="entry name" value="CARKD"/>
</dbReference>
<dbReference type="GO" id="GO:0110051">
    <property type="term" value="P:metabolite repair"/>
    <property type="evidence" value="ECO:0007669"/>
    <property type="project" value="TreeGrafter"/>
</dbReference>
<evidence type="ECO:0000256" key="4">
    <source>
        <dbReference type="ARBA" id="ARBA00023027"/>
    </source>
</evidence>
<feature type="binding site" evidence="6">
    <location>
        <position position="206"/>
    </location>
    <ligand>
        <name>(6S)-NADPHX</name>
        <dbReference type="ChEBI" id="CHEBI:64076"/>
    </ligand>
</feature>
<evidence type="ECO:0000256" key="1">
    <source>
        <dbReference type="ARBA" id="ARBA00022741"/>
    </source>
</evidence>
<evidence type="ECO:0000256" key="6">
    <source>
        <dbReference type="HAMAP-Rule" id="MF_01965"/>
    </source>
</evidence>
<dbReference type="InterPro" id="IPR017953">
    <property type="entry name" value="Carbohydrate_kinase_pred_CS"/>
</dbReference>
<comment type="catalytic activity">
    <reaction evidence="6">
        <text>(6S)-NADHX + ADP = AMP + phosphate + NADH + H(+)</text>
        <dbReference type="Rhea" id="RHEA:32223"/>
        <dbReference type="ChEBI" id="CHEBI:15378"/>
        <dbReference type="ChEBI" id="CHEBI:43474"/>
        <dbReference type="ChEBI" id="CHEBI:57945"/>
        <dbReference type="ChEBI" id="CHEBI:64074"/>
        <dbReference type="ChEBI" id="CHEBI:456215"/>
        <dbReference type="ChEBI" id="CHEBI:456216"/>
        <dbReference type="EC" id="4.2.1.136"/>
    </reaction>
</comment>
<keyword evidence="5 6" id="KW-0456">Lyase</keyword>
<feature type="binding site" evidence="6">
    <location>
        <position position="39"/>
    </location>
    <ligand>
        <name>(6S)-NADPHX</name>
        <dbReference type="ChEBI" id="CHEBI:64076"/>
    </ligand>
</feature>
<dbReference type="PROSITE" id="PS51383">
    <property type="entry name" value="YJEF_C_3"/>
    <property type="match status" value="1"/>
</dbReference>
<keyword evidence="2 6" id="KW-0067">ATP-binding</keyword>
<dbReference type="InterPro" id="IPR029056">
    <property type="entry name" value="Ribokinase-like"/>
</dbReference>
<name>A0A1F6LL94_9BACT</name>
<gene>
    <name evidence="6" type="primary">nnrD</name>
    <name evidence="8" type="ORF">A2725_00345</name>
</gene>
<dbReference type="PANTHER" id="PTHR12592:SF0">
    <property type="entry name" value="ATP-DEPENDENT (S)-NAD(P)H-HYDRATE DEHYDRATASE"/>
    <property type="match status" value="1"/>
</dbReference>
<keyword evidence="4 6" id="KW-0520">NAD</keyword>
<dbReference type="EMBL" id="MFPS01000003">
    <property type="protein sequence ID" value="OGH60085.1"/>
    <property type="molecule type" value="Genomic_DNA"/>
</dbReference>
<comment type="caution">
    <text evidence="6">Lacks conserved residue(s) required for the propagation of feature annotation.</text>
</comment>
<dbReference type="Pfam" id="PF01256">
    <property type="entry name" value="Carb_kinase"/>
    <property type="match status" value="1"/>
</dbReference>
<keyword evidence="1 6" id="KW-0547">Nucleotide-binding</keyword>
<evidence type="ECO:0000259" key="7">
    <source>
        <dbReference type="PROSITE" id="PS51383"/>
    </source>
</evidence>
<feature type="binding site" evidence="6">
    <location>
        <position position="205"/>
    </location>
    <ligand>
        <name>AMP</name>
        <dbReference type="ChEBI" id="CHEBI:456215"/>
    </ligand>
</feature>
<dbReference type="GO" id="GO:0052855">
    <property type="term" value="F:ADP-dependent NAD(P)H-hydrate dehydratase activity"/>
    <property type="evidence" value="ECO:0007669"/>
    <property type="project" value="UniProtKB-UniRule"/>
</dbReference>
<dbReference type="PANTHER" id="PTHR12592">
    <property type="entry name" value="ATP-DEPENDENT (S)-NAD(P)H-HYDRATE DEHYDRATASE FAMILY MEMBER"/>
    <property type="match status" value="1"/>
</dbReference>
<comment type="similarity">
    <text evidence="6">Belongs to the NnrD/CARKD family.</text>
</comment>
<evidence type="ECO:0000256" key="3">
    <source>
        <dbReference type="ARBA" id="ARBA00022857"/>
    </source>
</evidence>
<sequence>MQVVDIGILKQLHIYNKKSHKGENGIVLVIAGSDKYHGALLLAIKALSRIVDMVFVHSVARNLKIIRKLKTEIATFISVSNSQLKNIIKRSDVILIGPGLEESKHNLDLLKYILKKYKDKKILIDATSLWQLNPKWLHKKCILTPHAREFEQLFKAKATPQNVLNMASKYNCTIILTGHYDYISDGDKIYENKSGNVGMTKGGTGDVLAGIVAGFYANNDSLISALAGAYLNGVAGDKLYEKKGIFYNSEDLIEELGNVYAKLTK</sequence>
<dbReference type="AlphaFoldDB" id="A0A1F6LL94"/>
<dbReference type="NCBIfam" id="TIGR00196">
    <property type="entry name" value="yjeF_cterm"/>
    <property type="match status" value="1"/>
</dbReference>
<dbReference type="GO" id="GO:0046496">
    <property type="term" value="P:nicotinamide nucleotide metabolic process"/>
    <property type="evidence" value="ECO:0007669"/>
    <property type="project" value="UniProtKB-UniRule"/>
</dbReference>
<dbReference type="HAMAP" id="MF_01965">
    <property type="entry name" value="NADHX_dehydratase"/>
    <property type="match status" value="1"/>
</dbReference>
<comment type="cofactor">
    <cofactor evidence="6">
        <name>Mg(2+)</name>
        <dbReference type="ChEBI" id="CHEBI:18420"/>
    </cofactor>
</comment>
<feature type="binding site" evidence="6">
    <location>
        <position position="99"/>
    </location>
    <ligand>
        <name>(6S)-NADPHX</name>
        <dbReference type="ChEBI" id="CHEBI:64076"/>
    </ligand>
</feature>
<protein>
    <recommendedName>
        <fullName evidence="6">ADP-dependent (S)-NAD(P)H-hydrate dehydratase</fullName>
        <ecNumber evidence="6">4.2.1.136</ecNumber>
    </recommendedName>
    <alternativeName>
        <fullName evidence="6">ADP-dependent NAD(P)HX dehydratase</fullName>
    </alternativeName>
</protein>